<sequence>MMLSQLFKLIVMLGLLFAVRVYPLNATFNGSPSSSAFSWNNYRLDADVDVTDDLSNKRMQIWYYPRPLYLRHDLTPSFSQQMQSNDGNTLPKNIDIDSDNDQPEVVNGNSNTNSNNNNNINIKFQRLPATTSQQDSKSALSTEQQQKLLRLYTKLHRDNEIKKKSEHLIHNKRVQHLQQPQALQAKRSLYDIKGNTLWASGDSDRDIANDYIVTVNGDRENRESKANNADTFFASYLKRVKPQEKQQQRMFSPAISGSVMTNLGKFFRDLSKNVHYSEQYHWGENEQKLLKGHGAIGSFQNHPPDALPDPSNGTADNTELIEAIRFYRPSQKIRSLVAMNPHGQWSHDSNFIDPNYIWVGLGK</sequence>
<feature type="signal peptide" evidence="2">
    <location>
        <begin position="1"/>
        <end position="18"/>
    </location>
</feature>
<accession>A0A1A9WQT2</accession>
<keyword evidence="2" id="KW-0732">Signal</keyword>
<reference evidence="3" key="2">
    <citation type="submission" date="2020-05" db="UniProtKB">
        <authorList>
            <consortium name="EnsemblMetazoa"/>
        </authorList>
    </citation>
    <scope>IDENTIFICATION</scope>
    <source>
        <strain evidence="3">IAEA</strain>
    </source>
</reference>
<evidence type="ECO:0000313" key="4">
    <source>
        <dbReference type="Proteomes" id="UP000091820"/>
    </source>
</evidence>
<feature type="compositionally biased region" description="Polar residues" evidence="1">
    <location>
        <begin position="79"/>
        <end position="91"/>
    </location>
</feature>
<evidence type="ECO:0000256" key="2">
    <source>
        <dbReference type="SAM" id="SignalP"/>
    </source>
</evidence>
<dbReference type="EnsemblMetazoa" id="GBRI028605-RA">
    <property type="protein sequence ID" value="GBRI028605-PA"/>
    <property type="gene ID" value="GBRI028605"/>
</dbReference>
<dbReference type="AlphaFoldDB" id="A0A1A9WQT2"/>
<proteinExistence type="predicted"/>
<keyword evidence="4" id="KW-1185">Reference proteome</keyword>
<feature type="region of interest" description="Disordered" evidence="1">
    <location>
        <begin position="79"/>
        <end position="119"/>
    </location>
</feature>
<dbReference type="VEuPathDB" id="VectorBase:GBRI028605"/>
<name>A0A1A9WQT2_9MUSC</name>
<feature type="compositionally biased region" description="Low complexity" evidence="1">
    <location>
        <begin position="107"/>
        <end position="119"/>
    </location>
</feature>
<feature type="chain" id="PRO_5008400593" evidence="2">
    <location>
        <begin position="19"/>
        <end position="363"/>
    </location>
</feature>
<feature type="region of interest" description="Disordered" evidence="1">
    <location>
        <begin position="294"/>
        <end position="314"/>
    </location>
</feature>
<reference evidence="4" key="1">
    <citation type="submission" date="2014-03" db="EMBL/GenBank/DDBJ databases">
        <authorList>
            <person name="Aksoy S."/>
            <person name="Warren W."/>
            <person name="Wilson R.K."/>
        </authorList>
    </citation>
    <scope>NUCLEOTIDE SEQUENCE [LARGE SCALE GENOMIC DNA]</scope>
    <source>
        <strain evidence="4">IAEA</strain>
    </source>
</reference>
<organism evidence="3 4">
    <name type="scientific">Glossina brevipalpis</name>
    <dbReference type="NCBI Taxonomy" id="37001"/>
    <lineage>
        <taxon>Eukaryota</taxon>
        <taxon>Metazoa</taxon>
        <taxon>Ecdysozoa</taxon>
        <taxon>Arthropoda</taxon>
        <taxon>Hexapoda</taxon>
        <taxon>Insecta</taxon>
        <taxon>Pterygota</taxon>
        <taxon>Neoptera</taxon>
        <taxon>Endopterygota</taxon>
        <taxon>Diptera</taxon>
        <taxon>Brachycera</taxon>
        <taxon>Muscomorpha</taxon>
        <taxon>Hippoboscoidea</taxon>
        <taxon>Glossinidae</taxon>
        <taxon>Glossina</taxon>
    </lineage>
</organism>
<evidence type="ECO:0000256" key="1">
    <source>
        <dbReference type="SAM" id="MobiDB-lite"/>
    </source>
</evidence>
<dbReference type="Proteomes" id="UP000091820">
    <property type="component" value="Unassembled WGS sequence"/>
</dbReference>
<protein>
    <submittedName>
        <fullName evidence="3">Uncharacterized protein</fullName>
    </submittedName>
</protein>
<evidence type="ECO:0000313" key="3">
    <source>
        <dbReference type="EnsemblMetazoa" id="GBRI028605-PA"/>
    </source>
</evidence>